<accession>A0ABY3PPJ6</accession>
<name>A0ABY3PPJ6_9CYAN</name>
<dbReference type="RefSeq" id="WP_230842849.1">
    <property type="nucleotide sequence ID" value="NZ_CP063845.1"/>
</dbReference>
<evidence type="ECO:0000313" key="2">
    <source>
        <dbReference type="Proteomes" id="UP001054846"/>
    </source>
</evidence>
<keyword evidence="2" id="KW-1185">Reference proteome</keyword>
<dbReference type="Proteomes" id="UP001054846">
    <property type="component" value="Chromosome"/>
</dbReference>
<protein>
    <submittedName>
        <fullName evidence="1">Uncharacterized protein</fullName>
    </submittedName>
</protein>
<evidence type="ECO:0000313" key="1">
    <source>
        <dbReference type="EMBL" id="UFP95623.1"/>
    </source>
</evidence>
<reference evidence="1 2" key="1">
    <citation type="journal article" date="2021" name="Genome Biol. Evol.">
        <title>Complete Genome Sequencing of a Novel Gloeobacter Species from a Waterfall Cave in Mexico.</title>
        <authorList>
            <person name="Saw J.H."/>
            <person name="Cardona T."/>
            <person name="Montejano G."/>
        </authorList>
    </citation>
    <scope>NUCLEOTIDE SEQUENCE [LARGE SCALE GENOMIC DNA]</scope>
    <source>
        <strain evidence="1">MG652769</strain>
    </source>
</reference>
<organism evidence="1 2">
    <name type="scientific">Gloeobacter morelensis MG652769</name>
    <dbReference type="NCBI Taxonomy" id="2781736"/>
    <lineage>
        <taxon>Bacteria</taxon>
        <taxon>Bacillati</taxon>
        <taxon>Cyanobacteriota</taxon>
        <taxon>Cyanophyceae</taxon>
        <taxon>Gloeobacterales</taxon>
        <taxon>Gloeobacteraceae</taxon>
        <taxon>Gloeobacter</taxon>
        <taxon>Gloeobacter morelensis</taxon>
    </lineage>
</organism>
<proteinExistence type="predicted"/>
<gene>
    <name evidence="1" type="ORF">ISF26_05100</name>
</gene>
<dbReference type="EMBL" id="CP063845">
    <property type="protein sequence ID" value="UFP95623.1"/>
    <property type="molecule type" value="Genomic_DNA"/>
</dbReference>
<sequence length="156" mass="17517">MLNRLRELRSRYFGEREEAIEDVDADTGGEALLTDTDAVDAEAAEAAAAEGIDPEVRQAVVDLYRRCLGRYEYVKEANEKFLAMLDEDLMNDLADNQEAQAICRFAESLTLDPVDQPMAFANYEAEDIVDEAQALTEKEAVLFGDDTNLNNRSERE</sequence>